<dbReference type="OrthoDB" id="2157530at2759"/>
<feature type="compositionally biased region" description="Basic and acidic residues" evidence="1">
    <location>
        <begin position="19"/>
        <end position="30"/>
    </location>
</feature>
<name>A0A1L7XGY3_9HELO</name>
<keyword evidence="4" id="KW-1185">Reference proteome</keyword>
<gene>
    <name evidence="3" type="ORF">PAC_14213</name>
</gene>
<dbReference type="PANTHER" id="PTHR24148:SF73">
    <property type="entry name" value="HET DOMAIN PROTEIN (AFU_ORTHOLOGUE AFUA_8G01020)"/>
    <property type="match status" value="1"/>
</dbReference>
<dbReference type="Pfam" id="PF06985">
    <property type="entry name" value="HET"/>
    <property type="match status" value="1"/>
</dbReference>
<feature type="region of interest" description="Disordered" evidence="1">
    <location>
        <begin position="475"/>
        <end position="494"/>
    </location>
</feature>
<accession>A0A1L7XGY3</accession>
<evidence type="ECO:0000256" key="1">
    <source>
        <dbReference type="SAM" id="MobiDB-lite"/>
    </source>
</evidence>
<dbReference type="InterPro" id="IPR010730">
    <property type="entry name" value="HET"/>
</dbReference>
<reference evidence="3 4" key="1">
    <citation type="submission" date="2016-03" db="EMBL/GenBank/DDBJ databases">
        <authorList>
            <person name="Ploux O."/>
        </authorList>
    </citation>
    <scope>NUCLEOTIDE SEQUENCE [LARGE SCALE GENOMIC DNA]</scope>
    <source>
        <strain evidence="3 4">UAMH 11012</strain>
    </source>
</reference>
<feature type="region of interest" description="Disordered" evidence="1">
    <location>
        <begin position="1"/>
        <end position="73"/>
    </location>
</feature>
<dbReference type="AlphaFoldDB" id="A0A1L7XGY3"/>
<evidence type="ECO:0000313" key="3">
    <source>
        <dbReference type="EMBL" id="CZR64315.1"/>
    </source>
</evidence>
<proteinExistence type="predicted"/>
<dbReference type="EMBL" id="FJOG01000026">
    <property type="protein sequence ID" value="CZR64315.1"/>
    <property type="molecule type" value="Genomic_DNA"/>
</dbReference>
<protein>
    <recommendedName>
        <fullName evidence="2">Heterokaryon incompatibility domain-containing protein</fullName>
    </recommendedName>
</protein>
<sequence length="696" mass="79281">MRVISARKWIEKQTAGKRPAADKAAADEPRKKRNVRAKKSSNVGSEPEFQPSPATGATSATNMAQKGATPTSKKAVNMSIVHGPGNNATNLDSNSSTFPYQPLNVEKSEIRIIILKPGTTSSPLECCLKHINPKAKPRVRYKALSYTWGSPEPTRTMTLDGIQIQVRENLWQALCHIRQPQDEVRLWVDAICINQENTTERNQQVSRMGTMYNQAEEVIVWLGPEKDESSVAISFIKHTVESRSRGIPLLDLPLDLFSSAEIRGTIDLFDRDYWQRVWIIQEVVRARKIIICCGHETLQWKDLAKFFRLARNQPLDELGEIGKHPSQEAIIAFGYNPAATLTDHRTSRFYDLETLLISYIGFQCCDPRDKVYSLLGLARNRLTARSKRLVEQEWLTVDYSRPPRDLFRVLTLMYLAEVGDHFAVRWMQLLQKTLDLPAPWTAPPSLPLPANTVGQITYQSYHPFQVSQIGPQWYPRSNKPSMPAHQKSNEPSPNNVDDVLRWYRQFQGSRMPTAARLAAVLESLNSEDITRLNSFKQVQSSINLYRTEGHSFSATGHPGSHNPTNIRLFTTHNGRVGLTSCDITHTDFIIRFHSTDIALVVSEKFETERCNLPVKGRAFIVPSDKTLRSESFLGSYNATFRYAVPSILDECNGEFCRDTKEGEGDVEEIEMYDDTSKKKDVYWTSMTFEEWEFWTW</sequence>
<feature type="domain" description="Heterokaryon incompatibility" evidence="2">
    <location>
        <begin position="141"/>
        <end position="282"/>
    </location>
</feature>
<evidence type="ECO:0000313" key="4">
    <source>
        <dbReference type="Proteomes" id="UP000184330"/>
    </source>
</evidence>
<organism evidence="3 4">
    <name type="scientific">Phialocephala subalpina</name>
    <dbReference type="NCBI Taxonomy" id="576137"/>
    <lineage>
        <taxon>Eukaryota</taxon>
        <taxon>Fungi</taxon>
        <taxon>Dikarya</taxon>
        <taxon>Ascomycota</taxon>
        <taxon>Pezizomycotina</taxon>
        <taxon>Leotiomycetes</taxon>
        <taxon>Helotiales</taxon>
        <taxon>Mollisiaceae</taxon>
        <taxon>Phialocephala</taxon>
        <taxon>Phialocephala fortinii species complex</taxon>
    </lineage>
</organism>
<dbReference type="InterPro" id="IPR052895">
    <property type="entry name" value="HetReg/Transcr_Mod"/>
</dbReference>
<feature type="compositionally biased region" description="Polar residues" evidence="1">
    <location>
        <begin position="52"/>
        <end position="73"/>
    </location>
</feature>
<dbReference type="Proteomes" id="UP000184330">
    <property type="component" value="Unassembled WGS sequence"/>
</dbReference>
<dbReference type="PANTHER" id="PTHR24148">
    <property type="entry name" value="ANKYRIN REPEAT DOMAIN-CONTAINING PROTEIN 39 HOMOLOG-RELATED"/>
    <property type="match status" value="1"/>
</dbReference>
<evidence type="ECO:0000259" key="2">
    <source>
        <dbReference type="Pfam" id="PF06985"/>
    </source>
</evidence>